<protein>
    <submittedName>
        <fullName evidence="7">Similar to acyl-CoA thioesterase 9</fullName>
    </submittedName>
</protein>
<dbReference type="OrthoDB" id="331699at2759"/>
<dbReference type="InterPro" id="IPR033120">
    <property type="entry name" value="HOTDOG_ACOT"/>
</dbReference>
<dbReference type="GO" id="GO:0006637">
    <property type="term" value="P:acyl-CoA metabolic process"/>
    <property type="evidence" value="ECO:0007669"/>
    <property type="project" value="TreeGrafter"/>
</dbReference>
<feature type="region of interest" description="Disordered" evidence="5">
    <location>
        <begin position="330"/>
        <end position="362"/>
    </location>
</feature>
<reference evidence="8" key="1">
    <citation type="journal article" date="2011" name="PLoS Genet.">
        <title>Genomic analysis of the necrotrophic fungal pathogens Sclerotinia sclerotiorum and Botrytis cinerea.</title>
        <authorList>
            <person name="Amselem J."/>
            <person name="Cuomo C.A."/>
            <person name="van Kan J.A."/>
            <person name="Viaud M."/>
            <person name="Benito E.P."/>
            <person name="Couloux A."/>
            <person name="Coutinho P.M."/>
            <person name="de Vries R.P."/>
            <person name="Dyer P.S."/>
            <person name="Fillinger S."/>
            <person name="Fournier E."/>
            <person name="Gout L."/>
            <person name="Hahn M."/>
            <person name="Kohn L."/>
            <person name="Lapalu N."/>
            <person name="Plummer K.M."/>
            <person name="Pradier J.M."/>
            <person name="Quevillon E."/>
            <person name="Sharon A."/>
            <person name="Simon A."/>
            <person name="ten Have A."/>
            <person name="Tudzynski B."/>
            <person name="Tudzynski P."/>
            <person name="Wincker P."/>
            <person name="Andrew M."/>
            <person name="Anthouard V."/>
            <person name="Beever R.E."/>
            <person name="Beffa R."/>
            <person name="Benoit I."/>
            <person name="Bouzid O."/>
            <person name="Brault B."/>
            <person name="Chen Z."/>
            <person name="Choquer M."/>
            <person name="Collemare J."/>
            <person name="Cotton P."/>
            <person name="Danchin E.G."/>
            <person name="Da Silva C."/>
            <person name="Gautier A."/>
            <person name="Giraud C."/>
            <person name="Giraud T."/>
            <person name="Gonzalez C."/>
            <person name="Grossetete S."/>
            <person name="Guldener U."/>
            <person name="Henrissat B."/>
            <person name="Howlett B.J."/>
            <person name="Kodira C."/>
            <person name="Kretschmer M."/>
            <person name="Lappartient A."/>
            <person name="Leroch M."/>
            <person name="Levis C."/>
            <person name="Mauceli E."/>
            <person name="Neuveglise C."/>
            <person name="Oeser B."/>
            <person name="Pearson M."/>
            <person name="Poulain J."/>
            <person name="Poussereau N."/>
            <person name="Quesneville H."/>
            <person name="Rascle C."/>
            <person name="Schumacher J."/>
            <person name="Segurens B."/>
            <person name="Sexton A."/>
            <person name="Silva E."/>
            <person name="Sirven C."/>
            <person name="Soanes D.M."/>
            <person name="Talbot N.J."/>
            <person name="Templeton M."/>
            <person name="Yandava C."/>
            <person name="Yarden O."/>
            <person name="Zeng Q."/>
            <person name="Rollins J.A."/>
            <person name="Lebrun M.H."/>
            <person name="Dickman M."/>
        </authorList>
    </citation>
    <scope>NUCLEOTIDE SEQUENCE [LARGE SCALE GENOMIC DNA]</scope>
    <source>
        <strain evidence="8">T4</strain>
    </source>
</reference>
<gene>
    <name evidence="7" type="ORF">BofuT4_P089570.1</name>
</gene>
<dbReference type="PROSITE" id="PS51770">
    <property type="entry name" value="HOTDOG_ACOT"/>
    <property type="match status" value="2"/>
</dbReference>
<dbReference type="InParanoid" id="G2YFL0"/>
<keyword evidence="2" id="KW-0677">Repeat</keyword>
<evidence type="ECO:0000256" key="5">
    <source>
        <dbReference type="SAM" id="MobiDB-lite"/>
    </source>
</evidence>
<comment type="similarity">
    <text evidence="1">Belongs to the acyl coenzyme A hydrolase family.</text>
</comment>
<dbReference type="CDD" id="cd03442">
    <property type="entry name" value="BFIT_BACH"/>
    <property type="match status" value="2"/>
</dbReference>
<dbReference type="AlphaFoldDB" id="G2YFL0"/>
<evidence type="ECO:0000256" key="4">
    <source>
        <dbReference type="ARBA" id="ARBA00022946"/>
    </source>
</evidence>
<keyword evidence="3" id="KW-0378">Hydrolase</keyword>
<feature type="compositionally biased region" description="Gly residues" evidence="5">
    <location>
        <begin position="351"/>
        <end position="362"/>
    </location>
</feature>
<dbReference type="GO" id="GO:0005739">
    <property type="term" value="C:mitochondrion"/>
    <property type="evidence" value="ECO:0007669"/>
    <property type="project" value="TreeGrafter"/>
</dbReference>
<evidence type="ECO:0000256" key="2">
    <source>
        <dbReference type="ARBA" id="ARBA00022737"/>
    </source>
</evidence>
<dbReference type="FunFam" id="3.10.129.10:FF:000038">
    <property type="entry name" value="Acyl-CoA thioester hydrolase"/>
    <property type="match status" value="1"/>
</dbReference>
<dbReference type="Gene3D" id="3.10.129.10">
    <property type="entry name" value="Hotdog Thioesterase"/>
    <property type="match status" value="2"/>
</dbReference>
<dbReference type="PANTHER" id="PTHR12655">
    <property type="entry name" value="ACYL-COA THIOESTERASE"/>
    <property type="match status" value="1"/>
</dbReference>
<accession>G2YFL0</accession>
<organism evidence="7 8">
    <name type="scientific">Botryotinia fuckeliana (strain T4)</name>
    <name type="common">Noble rot fungus</name>
    <name type="synonym">Botrytis cinerea</name>
    <dbReference type="NCBI Taxonomy" id="999810"/>
    <lineage>
        <taxon>Eukaryota</taxon>
        <taxon>Fungi</taxon>
        <taxon>Dikarya</taxon>
        <taxon>Ascomycota</taxon>
        <taxon>Pezizomycotina</taxon>
        <taxon>Leotiomycetes</taxon>
        <taxon>Helotiales</taxon>
        <taxon>Sclerotiniaceae</taxon>
        <taxon>Botrytis</taxon>
    </lineage>
</organism>
<name>G2YFL0_BOTF4</name>
<dbReference type="STRING" id="999810.G2YFL0"/>
<evidence type="ECO:0000256" key="3">
    <source>
        <dbReference type="ARBA" id="ARBA00022801"/>
    </source>
</evidence>
<evidence type="ECO:0000259" key="6">
    <source>
        <dbReference type="PROSITE" id="PS51770"/>
    </source>
</evidence>
<dbReference type="eggNOG" id="KOG2763">
    <property type="taxonomic scope" value="Eukaryota"/>
</dbReference>
<dbReference type="Proteomes" id="UP000008177">
    <property type="component" value="Unplaced contigs"/>
</dbReference>
<dbReference type="SUPFAM" id="SSF54637">
    <property type="entry name" value="Thioesterase/thiol ester dehydrase-isomerase"/>
    <property type="match status" value="2"/>
</dbReference>
<proteinExistence type="inferred from homology"/>
<dbReference type="InterPro" id="IPR029069">
    <property type="entry name" value="HotDog_dom_sf"/>
</dbReference>
<sequence length="362" mass="40217">MDLDALAGVISYKHTGERVMTVTAAVDRITLSRPLLEICDLELSGQVTFATGRSSMEVSLQVCKVPAAGREHEPRREEDVFMECAFTMVSLDPVTKKAVRIAGVRPEGEVEEEWFERGRKSYEKKKRELGRGLRSMEPDDEESDLIHRLWLKTLDYHDPNTPSLLPKTCTRMSTSTIQSVQIMQPQYRNRHNFMIFGGFLLKSTFELAFTCASAISHSRPIFLGLDPSTFENPVPVGSVLYVSATLAYGDRPLVSGEADAERGTGTGEGKKTRVQIRVDTKVKNVEHGETKPTGQFNYTFEVEGEVQVLPESYREFMVYLDARRRSRGRGGVGAEAMRSVDGEKGKEKDVLGGGGDGGLKVL</sequence>
<evidence type="ECO:0000313" key="7">
    <source>
        <dbReference type="EMBL" id="CCD50558.1"/>
    </source>
</evidence>
<dbReference type="GO" id="GO:0047617">
    <property type="term" value="F:fatty acyl-CoA hydrolase activity"/>
    <property type="evidence" value="ECO:0007669"/>
    <property type="project" value="TreeGrafter"/>
</dbReference>
<dbReference type="EMBL" id="FQ790326">
    <property type="protein sequence ID" value="CCD50558.1"/>
    <property type="molecule type" value="Genomic_DNA"/>
</dbReference>
<feature type="compositionally biased region" description="Basic and acidic residues" evidence="5">
    <location>
        <begin position="338"/>
        <end position="350"/>
    </location>
</feature>
<dbReference type="PANTHER" id="PTHR12655:SF0">
    <property type="entry name" value="ACYL-COENZYME A THIOESTERASE 9, MITOCHONDRIAL"/>
    <property type="match status" value="1"/>
</dbReference>
<dbReference type="HOGENOM" id="CLU_032862_1_0_1"/>
<evidence type="ECO:0000256" key="1">
    <source>
        <dbReference type="ARBA" id="ARBA00010458"/>
    </source>
</evidence>
<keyword evidence="4" id="KW-0809">Transit peptide</keyword>
<evidence type="ECO:0000313" key="8">
    <source>
        <dbReference type="Proteomes" id="UP000008177"/>
    </source>
</evidence>
<feature type="domain" description="HotDog ACOT-type" evidence="6">
    <location>
        <begin position="1"/>
        <end position="94"/>
    </location>
</feature>
<feature type="domain" description="HotDog ACOT-type" evidence="6">
    <location>
        <begin position="173"/>
        <end position="306"/>
    </location>
</feature>